<accession>A0A5M3XLC2</accession>
<dbReference type="Gene3D" id="2.130.10.10">
    <property type="entry name" value="YVTN repeat-like/Quinoprotein amine dehydrogenase"/>
    <property type="match status" value="1"/>
</dbReference>
<dbReference type="AlphaFoldDB" id="A0A5M3XLC2"/>
<dbReference type="OrthoDB" id="4303889at2"/>
<keyword evidence="1" id="KW-1133">Transmembrane helix</keyword>
<gene>
    <name evidence="2" type="ORF">Aple_049410</name>
</gene>
<protein>
    <recommendedName>
        <fullName evidence="4">WD40 repeat domain-containing protein</fullName>
    </recommendedName>
</protein>
<dbReference type="SUPFAM" id="SSF82171">
    <property type="entry name" value="DPP6 N-terminal domain-like"/>
    <property type="match status" value="1"/>
</dbReference>
<proteinExistence type="predicted"/>
<dbReference type="InterPro" id="IPR015943">
    <property type="entry name" value="WD40/YVTN_repeat-like_dom_sf"/>
</dbReference>
<evidence type="ECO:0008006" key="4">
    <source>
        <dbReference type="Google" id="ProtNLM"/>
    </source>
</evidence>
<reference evidence="2 3" key="1">
    <citation type="submission" date="2019-10" db="EMBL/GenBank/DDBJ databases">
        <title>Whole genome shotgun sequence of Acrocarpospora pleiomorpha NBRC 16267.</title>
        <authorList>
            <person name="Ichikawa N."/>
            <person name="Kimura A."/>
            <person name="Kitahashi Y."/>
            <person name="Komaki H."/>
            <person name="Oguchi A."/>
        </authorList>
    </citation>
    <scope>NUCLEOTIDE SEQUENCE [LARGE SCALE GENOMIC DNA]</scope>
    <source>
        <strain evidence="2 3">NBRC 16267</strain>
    </source>
</reference>
<name>A0A5M3XLC2_9ACTN</name>
<keyword evidence="1" id="KW-0472">Membrane</keyword>
<dbReference type="Proteomes" id="UP000377595">
    <property type="component" value="Unassembled WGS sequence"/>
</dbReference>
<dbReference type="RefSeq" id="WP_155347018.1">
    <property type="nucleotide sequence ID" value="NZ_BAAAHM010000016.1"/>
</dbReference>
<evidence type="ECO:0000313" key="2">
    <source>
        <dbReference type="EMBL" id="GES22044.1"/>
    </source>
</evidence>
<sequence length="404" mass="44215">MNEETLIRETLREWSEQARVPADLADRALSRRRRWLPALAVVVAAAAVIAGAFVLPSTFRADPAPAIDATVTATASQPPTDIQVDTENNPPKNFIAAGRVAVSAYSTLRWVPTGRGTETIRWNWSLYNPNSGQYEKTDWSWVDVAPGLRFAAVMEGDLPARRVGVFDMSTRQVIRWVDVEQGAGAAFWSPDGSRILVTTYSGPPNETRWLDKARTSEEILPSTRTGFAVVDANTGQITFRPFPANSFDLSNPSGVDNSNPRRDFAWSDDGTLIWEPQSVAPHQVFYDLQGNPRPAPADLVEMNQQAGVSPNGKLIADRGQPPGPQTTVKDLATGKIVGTQPMLQLVAWADDEHLIALGCAGSCEFEFNSALVLVSLDGKDVVQLSGYRENTNDPDAWQPQFTLR</sequence>
<keyword evidence="3" id="KW-1185">Reference proteome</keyword>
<comment type="caution">
    <text evidence="2">The sequence shown here is derived from an EMBL/GenBank/DDBJ whole genome shotgun (WGS) entry which is preliminary data.</text>
</comment>
<evidence type="ECO:0000313" key="3">
    <source>
        <dbReference type="Proteomes" id="UP000377595"/>
    </source>
</evidence>
<keyword evidence="1" id="KW-0812">Transmembrane</keyword>
<feature type="transmembrane region" description="Helical" evidence="1">
    <location>
        <begin position="35"/>
        <end position="55"/>
    </location>
</feature>
<dbReference type="EMBL" id="BLAF01000028">
    <property type="protein sequence ID" value="GES22044.1"/>
    <property type="molecule type" value="Genomic_DNA"/>
</dbReference>
<organism evidence="2 3">
    <name type="scientific">Acrocarpospora pleiomorpha</name>
    <dbReference type="NCBI Taxonomy" id="90975"/>
    <lineage>
        <taxon>Bacteria</taxon>
        <taxon>Bacillati</taxon>
        <taxon>Actinomycetota</taxon>
        <taxon>Actinomycetes</taxon>
        <taxon>Streptosporangiales</taxon>
        <taxon>Streptosporangiaceae</taxon>
        <taxon>Acrocarpospora</taxon>
    </lineage>
</organism>
<evidence type="ECO:0000256" key="1">
    <source>
        <dbReference type="SAM" id="Phobius"/>
    </source>
</evidence>